<evidence type="ECO:0000313" key="2">
    <source>
        <dbReference type="Proteomes" id="UP000830198"/>
    </source>
</evidence>
<evidence type="ECO:0000313" key="1">
    <source>
        <dbReference type="EMBL" id="UPK70634.1"/>
    </source>
</evidence>
<evidence type="ECO:0008006" key="3">
    <source>
        <dbReference type="Google" id="ProtNLM"/>
    </source>
</evidence>
<sequence length="260" mass="29370">MNILQVLNAASGLFPEKVTVTLIHGETGHHIATHVLKYSELPEAFNKPTILEIESIKWRIVKAEHRRAGHYFKSARISLHVVPDDSFESRGRFFLPTLAALNELEITNEPPAFNDFNLRIKREDWLQLEFLAFENIATVQKTAAIIDSIINTADDENALLGYSIQHTRDNLYHLLEIDLPNFCSLLNIKGKGNIALSNGCFIKSGFSLQSENHIYYGIQDNGLIRRLALATFDSVDQEIADVLSIYKTLFVDWCNASVLT</sequence>
<gene>
    <name evidence="1" type="ORF">MYF79_04895</name>
</gene>
<proteinExistence type="predicted"/>
<accession>A0ABY4I5T2</accession>
<keyword evidence="2" id="KW-1185">Reference proteome</keyword>
<name>A0ABY4I5T2_CHIFI</name>
<reference evidence="1 2" key="1">
    <citation type="submission" date="2022-04" db="EMBL/GenBank/DDBJ databases">
        <title>The arsenic-methylating capacity of Chitinophaga filiformis YT5 during chitin decomposition.</title>
        <authorList>
            <person name="Chen G."/>
            <person name="Liang Y."/>
        </authorList>
    </citation>
    <scope>NUCLEOTIDE SEQUENCE [LARGE SCALE GENOMIC DNA]</scope>
    <source>
        <strain evidence="1 2">YT5</strain>
    </source>
</reference>
<dbReference type="EMBL" id="CP095855">
    <property type="protein sequence ID" value="UPK70634.1"/>
    <property type="molecule type" value="Genomic_DNA"/>
</dbReference>
<protein>
    <recommendedName>
        <fullName evidence="3">TIGR04255 family protein</fullName>
    </recommendedName>
</protein>
<dbReference type="RefSeq" id="WP_247812815.1">
    <property type="nucleotide sequence ID" value="NZ_CP095855.1"/>
</dbReference>
<organism evidence="1 2">
    <name type="scientific">Chitinophaga filiformis</name>
    <name type="common">Myxococcus filiformis</name>
    <name type="synonym">Flexibacter filiformis</name>
    <dbReference type="NCBI Taxonomy" id="104663"/>
    <lineage>
        <taxon>Bacteria</taxon>
        <taxon>Pseudomonadati</taxon>
        <taxon>Bacteroidota</taxon>
        <taxon>Chitinophagia</taxon>
        <taxon>Chitinophagales</taxon>
        <taxon>Chitinophagaceae</taxon>
        <taxon>Chitinophaga</taxon>
    </lineage>
</organism>
<dbReference type="Proteomes" id="UP000830198">
    <property type="component" value="Chromosome"/>
</dbReference>